<dbReference type="EMBL" id="BGZK01003839">
    <property type="protein sequence ID" value="GBP04955.1"/>
    <property type="molecule type" value="Genomic_DNA"/>
</dbReference>
<evidence type="ECO:0000256" key="3">
    <source>
        <dbReference type="ARBA" id="ARBA00022553"/>
    </source>
</evidence>
<dbReference type="InterPro" id="IPR051985">
    <property type="entry name" value="NR_tyrosine_phosphatase"/>
</dbReference>
<dbReference type="PANTHER" id="PTHR46047">
    <property type="entry name" value="TYROSINE-PROTEIN PHOSPHATASE NON-RECEPTOR TYPE 61F"/>
    <property type="match status" value="1"/>
</dbReference>
<proteinExistence type="predicted"/>
<keyword evidence="8" id="KW-0675">Receptor</keyword>
<protein>
    <recommendedName>
        <fullName evidence="2">protein-tyrosine-phosphatase</fullName>
        <ecNumber evidence="2">3.1.3.48</ecNumber>
    </recommendedName>
</protein>
<evidence type="ECO:0000256" key="2">
    <source>
        <dbReference type="ARBA" id="ARBA00013064"/>
    </source>
</evidence>
<name>A0A4C1SSN3_EUMVA</name>
<dbReference type="Gene3D" id="3.90.190.10">
    <property type="entry name" value="Protein tyrosine phosphatase superfamily"/>
    <property type="match status" value="1"/>
</dbReference>
<evidence type="ECO:0000256" key="6">
    <source>
        <dbReference type="ARBA" id="ARBA00023136"/>
    </source>
</evidence>
<keyword evidence="3" id="KW-0597">Phosphoprotein</keyword>
<dbReference type="Pfam" id="PF00102">
    <property type="entry name" value="Y_phosphatase"/>
    <property type="match status" value="1"/>
</dbReference>
<dbReference type="STRING" id="151549.A0A4C1SSN3"/>
<reference evidence="8 9" key="1">
    <citation type="journal article" date="2019" name="Commun. Biol.">
        <title>The bagworm genome reveals a unique fibroin gene that provides high tensile strength.</title>
        <authorList>
            <person name="Kono N."/>
            <person name="Nakamura H."/>
            <person name="Ohtoshi R."/>
            <person name="Tomita M."/>
            <person name="Numata K."/>
            <person name="Arakawa K."/>
        </authorList>
    </citation>
    <scope>NUCLEOTIDE SEQUENCE [LARGE SCALE GENOMIC DNA]</scope>
</reference>
<dbReference type="GO" id="GO:0005737">
    <property type="term" value="C:cytoplasm"/>
    <property type="evidence" value="ECO:0007669"/>
    <property type="project" value="TreeGrafter"/>
</dbReference>
<comment type="subcellular location">
    <subcellularLocation>
        <location evidence="1">Endomembrane system</location>
    </subcellularLocation>
</comment>
<dbReference type="PANTHER" id="PTHR46047:SF3">
    <property type="entry name" value="TYROSINE-PROTEIN PHOSPHATASE NON-RECEPTOR TYPE 61F"/>
    <property type="match status" value="1"/>
</dbReference>
<organism evidence="8 9">
    <name type="scientific">Eumeta variegata</name>
    <name type="common">Bagworm moth</name>
    <name type="synonym">Eumeta japonica</name>
    <dbReference type="NCBI Taxonomy" id="151549"/>
    <lineage>
        <taxon>Eukaryota</taxon>
        <taxon>Metazoa</taxon>
        <taxon>Ecdysozoa</taxon>
        <taxon>Arthropoda</taxon>
        <taxon>Hexapoda</taxon>
        <taxon>Insecta</taxon>
        <taxon>Pterygota</taxon>
        <taxon>Neoptera</taxon>
        <taxon>Endopterygota</taxon>
        <taxon>Lepidoptera</taxon>
        <taxon>Glossata</taxon>
        <taxon>Ditrysia</taxon>
        <taxon>Tineoidea</taxon>
        <taxon>Psychidae</taxon>
        <taxon>Oiketicinae</taxon>
        <taxon>Eumeta</taxon>
    </lineage>
</organism>
<keyword evidence="5" id="KW-0904">Protein phosphatase</keyword>
<dbReference type="GO" id="GO:0046426">
    <property type="term" value="P:negative regulation of receptor signaling pathway via JAK-STAT"/>
    <property type="evidence" value="ECO:0007669"/>
    <property type="project" value="TreeGrafter"/>
</dbReference>
<keyword evidence="6" id="KW-0472">Membrane</keyword>
<accession>A0A4C1SSN3</accession>
<dbReference type="Proteomes" id="UP000299102">
    <property type="component" value="Unassembled WGS sequence"/>
</dbReference>
<dbReference type="SUPFAM" id="SSF52799">
    <property type="entry name" value="(Phosphotyrosine protein) phosphatases II"/>
    <property type="match status" value="1"/>
</dbReference>
<sequence length="97" mass="11820">MVVIKDLYRQVTRAKRKYILAQGPLAQTVSHFWLMIWEQNSETIIMLNKIIENNEIKCHWYWPDQNGEIKRFEFPDVNIAVIQLSEEDRTYYIIRKF</sequence>
<keyword evidence="9" id="KW-1185">Reference proteome</keyword>
<feature type="non-terminal residue" evidence="8">
    <location>
        <position position="97"/>
    </location>
</feature>
<comment type="caution">
    <text evidence="8">The sequence shown here is derived from an EMBL/GenBank/DDBJ whole genome shotgun (WGS) entry which is preliminary data.</text>
</comment>
<dbReference type="GO" id="GO:0004726">
    <property type="term" value="F:non-membrane spanning protein tyrosine phosphatase activity"/>
    <property type="evidence" value="ECO:0007669"/>
    <property type="project" value="TreeGrafter"/>
</dbReference>
<dbReference type="GO" id="GO:0012505">
    <property type="term" value="C:endomembrane system"/>
    <property type="evidence" value="ECO:0007669"/>
    <property type="project" value="UniProtKB-SubCell"/>
</dbReference>
<dbReference type="GO" id="GO:0005634">
    <property type="term" value="C:nucleus"/>
    <property type="evidence" value="ECO:0007669"/>
    <property type="project" value="TreeGrafter"/>
</dbReference>
<dbReference type="InterPro" id="IPR000242">
    <property type="entry name" value="PTP_cat"/>
</dbReference>
<dbReference type="PROSITE" id="PS50055">
    <property type="entry name" value="TYR_PHOSPHATASE_PTP"/>
    <property type="match status" value="1"/>
</dbReference>
<evidence type="ECO:0000313" key="9">
    <source>
        <dbReference type="Proteomes" id="UP000299102"/>
    </source>
</evidence>
<dbReference type="GO" id="GO:0070373">
    <property type="term" value="P:negative regulation of ERK1 and ERK2 cascade"/>
    <property type="evidence" value="ECO:0007669"/>
    <property type="project" value="TreeGrafter"/>
</dbReference>
<dbReference type="AlphaFoldDB" id="A0A4C1SSN3"/>
<dbReference type="OrthoDB" id="9450131at2759"/>
<feature type="domain" description="Tyrosine-protein phosphatase" evidence="7">
    <location>
        <begin position="8"/>
        <end position="97"/>
    </location>
</feature>
<dbReference type="InterPro" id="IPR029021">
    <property type="entry name" value="Prot-tyrosine_phosphatase-like"/>
</dbReference>
<evidence type="ECO:0000256" key="1">
    <source>
        <dbReference type="ARBA" id="ARBA00004308"/>
    </source>
</evidence>
<evidence type="ECO:0000313" key="8">
    <source>
        <dbReference type="EMBL" id="GBP04955.1"/>
    </source>
</evidence>
<keyword evidence="4" id="KW-0378">Hydrolase</keyword>
<gene>
    <name evidence="8" type="primary">Ptp61F</name>
    <name evidence="8" type="ORF">EVAR_72955_1</name>
</gene>
<dbReference type="EC" id="3.1.3.48" evidence="2"/>
<evidence type="ECO:0000256" key="5">
    <source>
        <dbReference type="ARBA" id="ARBA00022912"/>
    </source>
</evidence>
<dbReference type="GO" id="GO:0019901">
    <property type="term" value="F:protein kinase binding"/>
    <property type="evidence" value="ECO:0007669"/>
    <property type="project" value="TreeGrafter"/>
</dbReference>
<evidence type="ECO:0000259" key="7">
    <source>
        <dbReference type="PROSITE" id="PS50055"/>
    </source>
</evidence>
<evidence type="ECO:0000256" key="4">
    <source>
        <dbReference type="ARBA" id="ARBA00022801"/>
    </source>
</evidence>